<name>A0A5C6JXW2_9ACTN</name>
<proteinExistence type="predicted"/>
<evidence type="ECO:0000313" key="1">
    <source>
        <dbReference type="EMBL" id="TWV55545.1"/>
    </source>
</evidence>
<reference evidence="1" key="1">
    <citation type="journal article" date="2019" name="Microbiol. Resour. Announc.">
        <title>Draft Genomic Sequences of Streptomyces misionensis and Streptomyces albidoflavus, bacteria applied for phytopathogen biocontrol.</title>
        <authorList>
            <person name="Pylro V."/>
            <person name="Dias A."/>
            <person name="Andreote F."/>
            <person name="Varani A."/>
            <person name="Andreote C."/>
            <person name="Bernardo E."/>
            <person name="Martins T."/>
        </authorList>
    </citation>
    <scope>NUCLEOTIDE SEQUENCE [LARGE SCALE GENOMIC DNA]</scope>
    <source>
        <strain evidence="1">66</strain>
    </source>
</reference>
<sequence>MGQLIAVDRGDGTGCYYAVDTTTRQAVGEVIPSDVHRGHYRAGVYHPSRGVMFVKVSGSSESLVDLTQAGTENFTTVQEALAAISRNRPR</sequence>
<organism evidence="1 2">
    <name type="scientific">Streptomyces misionensis</name>
    <dbReference type="NCBI Taxonomy" id="67331"/>
    <lineage>
        <taxon>Bacteria</taxon>
        <taxon>Bacillati</taxon>
        <taxon>Actinomycetota</taxon>
        <taxon>Actinomycetes</taxon>
        <taxon>Kitasatosporales</taxon>
        <taxon>Streptomycetaceae</taxon>
        <taxon>Streptomyces</taxon>
    </lineage>
</organism>
<dbReference type="EMBL" id="VOGW01000041">
    <property type="protein sequence ID" value="TWV55545.1"/>
    <property type="molecule type" value="Genomic_DNA"/>
</dbReference>
<evidence type="ECO:0000313" key="2">
    <source>
        <dbReference type="Proteomes" id="UP000320481"/>
    </source>
</evidence>
<keyword evidence="2" id="KW-1185">Reference proteome</keyword>
<comment type="caution">
    <text evidence="1">The sequence shown here is derived from an EMBL/GenBank/DDBJ whole genome shotgun (WGS) entry which is preliminary data.</text>
</comment>
<accession>A0A5C6JXW2</accession>
<dbReference type="RefSeq" id="WP_146464365.1">
    <property type="nucleotide sequence ID" value="NZ_VOGW01000041.1"/>
</dbReference>
<dbReference type="AlphaFoldDB" id="A0A5C6JXW2"/>
<protein>
    <submittedName>
        <fullName evidence="1">Uncharacterized protein</fullName>
    </submittedName>
</protein>
<dbReference type="Proteomes" id="UP000320481">
    <property type="component" value="Unassembled WGS sequence"/>
</dbReference>
<gene>
    <name evidence="1" type="ORF">FRZ03_07530</name>
</gene>